<evidence type="ECO:0000256" key="1">
    <source>
        <dbReference type="SAM" id="Phobius"/>
    </source>
</evidence>
<dbReference type="Proteomes" id="UP001220395">
    <property type="component" value="Chromosome"/>
</dbReference>
<reference evidence="2 3" key="1">
    <citation type="submission" date="2023-02" db="EMBL/GenBank/DDBJ databases">
        <title>Genome sequence of Sphingomonas naphthae.</title>
        <authorList>
            <person name="Kim S."/>
            <person name="Heo J."/>
            <person name="Kwon S.-W."/>
        </authorList>
    </citation>
    <scope>NUCLEOTIDE SEQUENCE [LARGE SCALE GENOMIC DNA]</scope>
    <source>
        <strain evidence="2 3">KACC 18716</strain>
    </source>
</reference>
<name>A0ABY7TIY0_9SPHN</name>
<keyword evidence="3" id="KW-1185">Reference proteome</keyword>
<feature type="transmembrane region" description="Helical" evidence="1">
    <location>
        <begin position="28"/>
        <end position="46"/>
    </location>
</feature>
<keyword evidence="1" id="KW-0472">Membrane</keyword>
<protein>
    <submittedName>
        <fullName evidence="2">Uncharacterized protein</fullName>
    </submittedName>
</protein>
<evidence type="ECO:0000313" key="3">
    <source>
        <dbReference type="Proteomes" id="UP001220395"/>
    </source>
</evidence>
<dbReference type="RefSeq" id="WP_273686962.1">
    <property type="nucleotide sequence ID" value="NZ_CP117411.1"/>
</dbReference>
<keyword evidence="1" id="KW-1133">Transmembrane helix</keyword>
<organism evidence="2 3">
    <name type="scientific">Sphingomonas naphthae</name>
    <dbReference type="NCBI Taxonomy" id="1813468"/>
    <lineage>
        <taxon>Bacteria</taxon>
        <taxon>Pseudomonadati</taxon>
        <taxon>Pseudomonadota</taxon>
        <taxon>Alphaproteobacteria</taxon>
        <taxon>Sphingomonadales</taxon>
        <taxon>Sphingomonadaceae</taxon>
        <taxon>Sphingomonas</taxon>
    </lineage>
</organism>
<proteinExistence type="predicted"/>
<sequence>MALPPLSRPSTVIADLKQFFAGEHRHKLLVAAGAILMPALIVVMFIKDGNSGILSTRRTITYIQSWPATRTDAEIIAQQKIDQKIREQQQAEKRAAYQRLAKRLGI</sequence>
<gene>
    <name evidence="2" type="ORF">PQ455_15310</name>
</gene>
<keyword evidence="1" id="KW-0812">Transmembrane</keyword>
<accession>A0ABY7TIY0</accession>
<evidence type="ECO:0000313" key="2">
    <source>
        <dbReference type="EMBL" id="WCT72988.1"/>
    </source>
</evidence>
<dbReference type="EMBL" id="CP117411">
    <property type="protein sequence ID" value="WCT72988.1"/>
    <property type="molecule type" value="Genomic_DNA"/>
</dbReference>